<gene>
    <name evidence="3" type="primary">LOC130495963</name>
</gene>
<name>A0A9W3BWF4_RAPSA</name>
<proteinExistence type="predicted"/>
<dbReference type="Pfam" id="PF13966">
    <property type="entry name" value="zf-RVT"/>
    <property type="match status" value="1"/>
</dbReference>
<dbReference type="KEGG" id="rsz:130495963"/>
<dbReference type="InterPro" id="IPR026960">
    <property type="entry name" value="RVT-Znf"/>
</dbReference>
<evidence type="ECO:0000259" key="1">
    <source>
        <dbReference type="Pfam" id="PF13966"/>
    </source>
</evidence>
<dbReference type="GeneID" id="130495963"/>
<sequence>MRPNQMGASDIIIWTPLASGIYSTKSGYFETANAEAITMPNFKRNTEFNWIKNVWTITTALKIQIFIWKVLQEALSLGPTLQRCGLLAEAVTCSRCGEAETAIHIFLNCRFTKRIWKILPLNRPTDPTTFDSFEQAIAKQARNSLIFEKLDLSQEDIVCKSLHLAREWKEAQLPKEVQHSLQPRPSPTLDQEAVTCHTDASWTPKNGEAGFGWIFLDSTG</sequence>
<dbReference type="OrthoDB" id="1748934at2759"/>
<protein>
    <submittedName>
        <fullName evidence="3">Uncharacterized protein LOC130495963</fullName>
    </submittedName>
</protein>
<feature type="domain" description="Reverse transcriptase zinc-binding" evidence="1">
    <location>
        <begin position="42"/>
        <end position="116"/>
    </location>
</feature>
<dbReference type="AlphaFoldDB" id="A0A9W3BWF4"/>
<organism evidence="2 3">
    <name type="scientific">Raphanus sativus</name>
    <name type="common">Radish</name>
    <name type="synonym">Raphanus raphanistrum var. sativus</name>
    <dbReference type="NCBI Taxonomy" id="3726"/>
    <lineage>
        <taxon>Eukaryota</taxon>
        <taxon>Viridiplantae</taxon>
        <taxon>Streptophyta</taxon>
        <taxon>Embryophyta</taxon>
        <taxon>Tracheophyta</taxon>
        <taxon>Spermatophyta</taxon>
        <taxon>Magnoliopsida</taxon>
        <taxon>eudicotyledons</taxon>
        <taxon>Gunneridae</taxon>
        <taxon>Pentapetalae</taxon>
        <taxon>rosids</taxon>
        <taxon>malvids</taxon>
        <taxon>Brassicales</taxon>
        <taxon>Brassicaceae</taxon>
        <taxon>Brassiceae</taxon>
        <taxon>Raphanus</taxon>
    </lineage>
</organism>
<dbReference type="RefSeq" id="XP_056843621.1">
    <property type="nucleotide sequence ID" value="XM_056987641.1"/>
</dbReference>
<reference evidence="3" key="2">
    <citation type="submission" date="2025-08" db="UniProtKB">
        <authorList>
            <consortium name="RefSeq"/>
        </authorList>
    </citation>
    <scope>IDENTIFICATION</scope>
    <source>
        <tissue evidence="3">Leaf</tissue>
    </source>
</reference>
<keyword evidence="2" id="KW-1185">Reference proteome</keyword>
<dbReference type="Proteomes" id="UP000504610">
    <property type="component" value="Chromosome 6"/>
</dbReference>
<evidence type="ECO:0000313" key="2">
    <source>
        <dbReference type="Proteomes" id="UP000504610"/>
    </source>
</evidence>
<evidence type="ECO:0000313" key="3">
    <source>
        <dbReference type="RefSeq" id="XP_056843621.1"/>
    </source>
</evidence>
<accession>A0A9W3BWF4</accession>
<reference evidence="2" key="1">
    <citation type="journal article" date="2019" name="Database">
        <title>The radish genome database (RadishGD): an integrated information resource for radish genomics.</title>
        <authorList>
            <person name="Yu H.J."/>
            <person name="Baek S."/>
            <person name="Lee Y.J."/>
            <person name="Cho A."/>
            <person name="Mun J.H."/>
        </authorList>
    </citation>
    <scope>NUCLEOTIDE SEQUENCE [LARGE SCALE GENOMIC DNA]</scope>
    <source>
        <strain evidence="2">cv. WK10039</strain>
    </source>
</reference>